<proteinExistence type="predicted"/>
<organism evidence="2 3">
    <name type="scientific">Oryza rufipogon</name>
    <name type="common">Brownbeard rice</name>
    <name type="synonym">Asian wild rice</name>
    <dbReference type="NCBI Taxonomy" id="4529"/>
    <lineage>
        <taxon>Eukaryota</taxon>
        <taxon>Viridiplantae</taxon>
        <taxon>Streptophyta</taxon>
        <taxon>Embryophyta</taxon>
        <taxon>Tracheophyta</taxon>
        <taxon>Spermatophyta</taxon>
        <taxon>Magnoliopsida</taxon>
        <taxon>Liliopsida</taxon>
        <taxon>Poales</taxon>
        <taxon>Poaceae</taxon>
        <taxon>BOP clade</taxon>
        <taxon>Oryzoideae</taxon>
        <taxon>Oryzeae</taxon>
        <taxon>Oryzinae</taxon>
        <taxon>Oryza</taxon>
    </lineage>
</organism>
<sequence>MAGSKWSATASVMKTFMAGGWVHRARRRPKPTEDAGEACASSEYGARVKTLLTLFRAFTMGLPGVRPQPPMSERRRKTTPRAREGPPKPSPPASPAPPPSAPSPAKAKPSSFRSAHRHHVTAPPEADVDPKRKMYYSTEEDIRLVILRHRRYGCPWPWARARVVKATAEIHPRCHTEESERRMGSRRDARGGMEARWHAMEEYGANDTRARI</sequence>
<dbReference type="Proteomes" id="UP000008022">
    <property type="component" value="Unassembled WGS sequence"/>
</dbReference>
<feature type="region of interest" description="Disordered" evidence="1">
    <location>
        <begin position="62"/>
        <end position="128"/>
    </location>
</feature>
<reference evidence="3" key="1">
    <citation type="submission" date="2013-06" db="EMBL/GenBank/DDBJ databases">
        <authorList>
            <person name="Zhao Q."/>
        </authorList>
    </citation>
    <scope>NUCLEOTIDE SEQUENCE</scope>
    <source>
        <strain evidence="3">cv. W1943</strain>
    </source>
</reference>
<protein>
    <submittedName>
        <fullName evidence="2">Uncharacterized protein</fullName>
    </submittedName>
</protein>
<dbReference type="HOGENOM" id="CLU_1301468_0_0_1"/>
<dbReference type="Gramene" id="ORUFI06G11270.1">
    <property type="protein sequence ID" value="ORUFI06G11270.1"/>
    <property type="gene ID" value="ORUFI06G11270"/>
</dbReference>
<evidence type="ECO:0000256" key="1">
    <source>
        <dbReference type="SAM" id="MobiDB-lite"/>
    </source>
</evidence>
<reference evidence="2" key="2">
    <citation type="submission" date="2015-06" db="UniProtKB">
        <authorList>
            <consortium name="EnsemblPlants"/>
        </authorList>
    </citation>
    <scope>IDENTIFICATION</scope>
</reference>
<name>A0A0E0PWC7_ORYRU</name>
<keyword evidence="3" id="KW-1185">Reference proteome</keyword>
<evidence type="ECO:0000313" key="2">
    <source>
        <dbReference type="EnsemblPlants" id="ORUFI06G11270.1"/>
    </source>
</evidence>
<accession>A0A0E0PWC7</accession>
<evidence type="ECO:0000313" key="3">
    <source>
        <dbReference type="Proteomes" id="UP000008022"/>
    </source>
</evidence>
<feature type="compositionally biased region" description="Pro residues" evidence="1">
    <location>
        <begin position="87"/>
        <end position="102"/>
    </location>
</feature>
<dbReference type="AlphaFoldDB" id="A0A0E0PWC7"/>
<dbReference type="EnsemblPlants" id="ORUFI06G11270.1">
    <property type="protein sequence ID" value="ORUFI06G11270.1"/>
    <property type="gene ID" value="ORUFI06G11270"/>
</dbReference>